<feature type="binding site" evidence="17">
    <location>
        <position position="466"/>
    </location>
    <ligand>
        <name>AMP</name>
        <dbReference type="ChEBI" id="CHEBI:456215"/>
    </ligand>
</feature>
<dbReference type="GO" id="GO:0046872">
    <property type="term" value="F:metal ion binding"/>
    <property type="evidence" value="ECO:0007669"/>
    <property type="project" value="UniProtKB-UniRule"/>
</dbReference>
<dbReference type="PROSITE" id="PS51383">
    <property type="entry name" value="YJEF_C_3"/>
    <property type="match status" value="1"/>
</dbReference>
<comment type="cofactor">
    <cofactor evidence="17">
        <name>Mg(2+)</name>
        <dbReference type="ChEBI" id="CHEBI:18420"/>
    </cofactor>
</comment>
<feature type="domain" description="YjeF C-terminal" evidence="20">
    <location>
        <begin position="239"/>
        <end position="525"/>
    </location>
</feature>
<comment type="similarity">
    <text evidence="4 19">In the C-terminal section; belongs to the NnrD/CARKD family.</text>
</comment>
<keyword evidence="9 18" id="KW-0630">Potassium</keyword>
<evidence type="ECO:0000256" key="10">
    <source>
        <dbReference type="ARBA" id="ARBA00023027"/>
    </source>
</evidence>
<evidence type="ECO:0000256" key="7">
    <source>
        <dbReference type="ARBA" id="ARBA00022840"/>
    </source>
</evidence>
<dbReference type="Proteomes" id="UP000006365">
    <property type="component" value="Chromosome"/>
</dbReference>
<evidence type="ECO:0000256" key="1">
    <source>
        <dbReference type="ARBA" id="ARBA00000013"/>
    </source>
</evidence>
<dbReference type="PROSITE" id="PS01050">
    <property type="entry name" value="YJEF_C_2"/>
    <property type="match status" value="1"/>
</dbReference>
<dbReference type="EMBL" id="CP002364">
    <property type="protein sequence ID" value="ADW17264.1"/>
    <property type="molecule type" value="Genomic_DNA"/>
</dbReference>
<dbReference type="CDD" id="cd01171">
    <property type="entry name" value="YXKO-related"/>
    <property type="match status" value="1"/>
</dbReference>
<comment type="similarity">
    <text evidence="18">Belongs to the NnrE/AIBP family.</text>
</comment>
<reference evidence="22 23" key="1">
    <citation type="journal article" date="2011" name="Stand. Genomic Sci.">
        <title>Complete genome sequence of Desulfobulbus propionicus type strain (1pr3).</title>
        <authorList>
            <person name="Pagani I."/>
            <person name="Lapidus A."/>
            <person name="Nolan M."/>
            <person name="Lucas S."/>
            <person name="Hammon N."/>
            <person name="Deshpande S."/>
            <person name="Cheng J.F."/>
            <person name="Chertkov O."/>
            <person name="Davenport K."/>
            <person name="Tapia R."/>
            <person name="Han C."/>
            <person name="Goodwin L."/>
            <person name="Pitluck S."/>
            <person name="Liolios K."/>
            <person name="Mavromatis K."/>
            <person name="Ivanova N."/>
            <person name="Mikhailova N."/>
            <person name="Pati A."/>
            <person name="Chen A."/>
            <person name="Palaniappan K."/>
            <person name="Land M."/>
            <person name="Hauser L."/>
            <person name="Chang Y.J."/>
            <person name="Jeffries C.D."/>
            <person name="Detter J.C."/>
            <person name="Brambilla E."/>
            <person name="Kannan K.P."/>
            <person name="Djao O.D."/>
            <person name="Rohde M."/>
            <person name="Pukall R."/>
            <person name="Spring S."/>
            <person name="Goker M."/>
            <person name="Sikorski J."/>
            <person name="Woyke T."/>
            <person name="Bristow J."/>
            <person name="Eisen J.A."/>
            <person name="Markowitz V."/>
            <person name="Hugenholtz P."/>
            <person name="Kyrpides N.C."/>
            <person name="Klenk H.P."/>
        </authorList>
    </citation>
    <scope>NUCLEOTIDE SEQUENCE [LARGE SCALE GENOMIC DNA]</scope>
    <source>
        <strain evidence="23">ATCC 33891 / DSM 2032 / 1pr3</strain>
    </source>
</reference>
<dbReference type="GO" id="GO:0046496">
    <property type="term" value="P:nicotinamide nucleotide metabolic process"/>
    <property type="evidence" value="ECO:0007669"/>
    <property type="project" value="UniProtKB-UniRule"/>
</dbReference>
<feature type="binding site" evidence="18">
    <location>
        <position position="177"/>
    </location>
    <ligand>
        <name>K(+)</name>
        <dbReference type="ChEBI" id="CHEBI:29103"/>
    </ligand>
</feature>
<feature type="domain" description="YjeF N-terminal" evidence="21">
    <location>
        <begin position="9"/>
        <end position="230"/>
    </location>
</feature>
<keyword evidence="7 17" id="KW-0067">ATP-binding</keyword>
<evidence type="ECO:0000256" key="6">
    <source>
        <dbReference type="ARBA" id="ARBA00022741"/>
    </source>
</evidence>
<dbReference type="InterPro" id="IPR030677">
    <property type="entry name" value="Nnr"/>
</dbReference>
<feature type="binding site" evidence="17">
    <location>
        <position position="467"/>
    </location>
    <ligand>
        <name>(6S)-NADPHX</name>
        <dbReference type="ChEBI" id="CHEBI:64076"/>
    </ligand>
</feature>
<comment type="catalytic activity">
    <reaction evidence="1 18 19">
        <text>(6R)-NADHX = (6S)-NADHX</text>
        <dbReference type="Rhea" id="RHEA:32215"/>
        <dbReference type="ChEBI" id="CHEBI:64074"/>
        <dbReference type="ChEBI" id="CHEBI:64075"/>
        <dbReference type="EC" id="5.1.99.6"/>
    </reaction>
</comment>
<comment type="similarity">
    <text evidence="17">Belongs to the NnrD/CARKD family.</text>
</comment>
<comment type="catalytic activity">
    <reaction evidence="2 18 19">
        <text>(6R)-NADPHX = (6S)-NADPHX</text>
        <dbReference type="Rhea" id="RHEA:32227"/>
        <dbReference type="ChEBI" id="CHEBI:64076"/>
        <dbReference type="ChEBI" id="CHEBI:64077"/>
        <dbReference type="EC" id="5.1.99.6"/>
    </reaction>
</comment>
<feature type="binding site" evidence="18">
    <location>
        <position position="174"/>
    </location>
    <ligand>
        <name>(6S)-NADPHX</name>
        <dbReference type="ChEBI" id="CHEBI:64076"/>
    </ligand>
</feature>
<keyword evidence="6 17" id="KW-0547">Nucleotide-binding</keyword>
<dbReference type="AlphaFoldDB" id="A0A7U3YKX4"/>
<evidence type="ECO:0000313" key="22">
    <source>
        <dbReference type="EMBL" id="ADW17264.1"/>
    </source>
</evidence>
<dbReference type="Pfam" id="PF03853">
    <property type="entry name" value="YjeF_N"/>
    <property type="match status" value="1"/>
</dbReference>
<dbReference type="HAMAP" id="MF_01966">
    <property type="entry name" value="NADHX_epimerase"/>
    <property type="match status" value="1"/>
</dbReference>
<dbReference type="PANTHER" id="PTHR12592">
    <property type="entry name" value="ATP-DEPENDENT (S)-NAD(P)H-HYDRATE DEHYDRATASE FAMILY MEMBER"/>
    <property type="match status" value="1"/>
</dbReference>
<dbReference type="RefSeq" id="WP_015723807.1">
    <property type="nucleotide sequence ID" value="NC_014972.1"/>
</dbReference>
<evidence type="ECO:0000256" key="11">
    <source>
        <dbReference type="ARBA" id="ARBA00023235"/>
    </source>
</evidence>
<keyword evidence="5 18" id="KW-0479">Metal-binding</keyword>
<feature type="binding site" evidence="18">
    <location>
        <begin position="141"/>
        <end position="147"/>
    </location>
    <ligand>
        <name>(6S)-NADPHX</name>
        <dbReference type="ChEBI" id="CHEBI:64076"/>
    </ligand>
</feature>
<protein>
    <recommendedName>
        <fullName evidence="19">Bifunctional NAD(P)H-hydrate repair enzyme</fullName>
    </recommendedName>
    <alternativeName>
        <fullName evidence="19">Nicotinamide nucleotide repair protein</fullName>
    </alternativeName>
    <domain>
        <recommendedName>
            <fullName evidence="19">ADP-dependent (S)-NAD(P)H-hydrate dehydratase</fullName>
            <ecNumber evidence="19">4.2.1.136</ecNumber>
        </recommendedName>
        <alternativeName>
            <fullName evidence="19">ADP-dependent NAD(P)HX dehydratase</fullName>
        </alternativeName>
    </domain>
    <domain>
        <recommendedName>
            <fullName evidence="19">NAD(P)H-hydrate epimerase</fullName>
            <ecNumber evidence="19">5.1.99.6</ecNumber>
        </recommendedName>
    </domain>
</protein>
<organism evidence="22 23">
    <name type="scientific">Desulfobulbus propionicus (strain ATCC 33891 / DSM 2032 / VKM B-1956 / 1pr3)</name>
    <dbReference type="NCBI Taxonomy" id="577650"/>
    <lineage>
        <taxon>Bacteria</taxon>
        <taxon>Pseudomonadati</taxon>
        <taxon>Thermodesulfobacteriota</taxon>
        <taxon>Desulfobulbia</taxon>
        <taxon>Desulfobulbales</taxon>
        <taxon>Desulfobulbaceae</taxon>
        <taxon>Desulfobulbus</taxon>
    </lineage>
</organism>
<proteinExistence type="inferred from homology"/>
<dbReference type="KEGG" id="dpr:Despr_1092"/>
<evidence type="ECO:0000256" key="16">
    <source>
        <dbReference type="ARBA" id="ARBA00049209"/>
    </source>
</evidence>
<dbReference type="NCBIfam" id="TIGR00196">
    <property type="entry name" value="yjeF_cterm"/>
    <property type="match status" value="1"/>
</dbReference>
<comment type="cofactor">
    <cofactor evidence="18 19">
        <name>K(+)</name>
        <dbReference type="ChEBI" id="CHEBI:29103"/>
    </cofactor>
    <text evidence="18 19">Binds 1 potassium ion per subunit.</text>
</comment>
<evidence type="ECO:0000313" key="23">
    <source>
        <dbReference type="Proteomes" id="UP000006365"/>
    </source>
</evidence>
<feature type="binding site" evidence="17">
    <location>
        <position position="274"/>
    </location>
    <ligand>
        <name>(6S)-NADPHX</name>
        <dbReference type="ChEBI" id="CHEBI:64076"/>
    </ligand>
</feature>
<comment type="function">
    <text evidence="17">Catalyzes the dehydration of the S-form of NAD(P)HX at the expense of ADP, which is converted to AMP. Together with NAD(P)HX epimerase, which catalyzes the epimerization of the S- and R-forms, the enzyme allows the repair of both epimers of NAD(P)HX, a damaged form of NAD(P)H that is a result of enzymatic or heat-dependent hydration.</text>
</comment>
<keyword evidence="12 17" id="KW-0456">Lyase</keyword>
<dbReference type="PIRSF" id="PIRSF017184">
    <property type="entry name" value="Nnr"/>
    <property type="match status" value="1"/>
</dbReference>
<keyword evidence="23" id="KW-1185">Reference proteome</keyword>
<dbReference type="InterPro" id="IPR004443">
    <property type="entry name" value="YjeF_N_dom"/>
</dbReference>
<comment type="caution">
    <text evidence="18">Lacks conserved residue(s) required for the propagation of feature annotation.</text>
</comment>
<gene>
    <name evidence="17" type="primary">nnrD</name>
    <name evidence="18" type="synonym">nnrE</name>
    <name evidence="22" type="ordered locus">Despr_1092</name>
</gene>
<name>A0A7U3YKX4_DESPD</name>
<keyword evidence="22" id="KW-0808">Transferase</keyword>
<comment type="function">
    <text evidence="14 19">Bifunctional enzyme that catalyzes the epimerization of the S- and R-forms of NAD(P)HX and the dehydration of the S-form of NAD(P)HX at the expense of ADP, which is converted to AMP. This allows the repair of both epimers of NAD(P)HX, a damaged form of NAD(P)H that is a result of enzymatic or heat-dependent hydration.</text>
</comment>
<keyword evidence="11 18" id="KW-0413">Isomerase</keyword>
<dbReference type="NCBIfam" id="TIGR00197">
    <property type="entry name" value="yjeF_nterm"/>
    <property type="match status" value="1"/>
</dbReference>
<evidence type="ECO:0000256" key="13">
    <source>
        <dbReference type="ARBA" id="ARBA00023268"/>
    </source>
</evidence>
<dbReference type="SUPFAM" id="SSF53613">
    <property type="entry name" value="Ribokinase-like"/>
    <property type="match status" value="1"/>
</dbReference>
<dbReference type="GO" id="GO:0005524">
    <property type="term" value="F:ATP binding"/>
    <property type="evidence" value="ECO:0007669"/>
    <property type="project" value="UniProtKB-UniRule"/>
</dbReference>
<dbReference type="EC" id="4.2.1.136" evidence="19"/>
<evidence type="ECO:0000256" key="3">
    <source>
        <dbReference type="ARBA" id="ARBA00006001"/>
    </source>
</evidence>
<dbReference type="GO" id="GO:0110051">
    <property type="term" value="P:metabolite repair"/>
    <property type="evidence" value="ECO:0007669"/>
    <property type="project" value="TreeGrafter"/>
</dbReference>
<dbReference type="GO" id="GO:0052855">
    <property type="term" value="F:ADP-dependent NAD(P)H-hydrate dehydratase activity"/>
    <property type="evidence" value="ECO:0007669"/>
    <property type="project" value="UniProtKB-UniRule"/>
</dbReference>
<feature type="binding site" evidence="17">
    <location>
        <position position="344"/>
    </location>
    <ligand>
        <name>(6S)-NADPHX</name>
        <dbReference type="ChEBI" id="CHEBI:64076"/>
    </ligand>
</feature>
<dbReference type="PANTHER" id="PTHR12592:SF0">
    <property type="entry name" value="ATP-DEPENDENT (S)-NAD(P)H-HYDRATE DEHYDRATASE"/>
    <property type="match status" value="1"/>
</dbReference>
<comment type="function">
    <text evidence="18">Catalyzes the epimerization of the S- and R-forms of NAD(P)HX, a damaged form of NAD(P)H that is a result of enzymatic or heat-dependent hydration. This is a prerequisite for the S-specific NAD(P)H-hydrate dehydratase to allow the repair of both epimers of NAD(P)HX.</text>
</comment>
<dbReference type="InterPro" id="IPR029056">
    <property type="entry name" value="Ribokinase-like"/>
</dbReference>
<evidence type="ECO:0000256" key="17">
    <source>
        <dbReference type="HAMAP-Rule" id="MF_01965"/>
    </source>
</evidence>
<feature type="binding site" evidence="18">
    <location>
        <position position="137"/>
    </location>
    <ligand>
        <name>K(+)</name>
        <dbReference type="ChEBI" id="CHEBI:29103"/>
    </ligand>
</feature>
<evidence type="ECO:0000256" key="9">
    <source>
        <dbReference type="ARBA" id="ARBA00022958"/>
    </source>
</evidence>
<keyword evidence="10 17" id="KW-0520">NAD</keyword>
<accession>A0A7U3YKX4</accession>
<feature type="binding site" evidence="17">
    <location>
        <position position="395"/>
    </location>
    <ligand>
        <name>(6S)-NADPHX</name>
        <dbReference type="ChEBI" id="CHEBI:64076"/>
    </ligand>
</feature>
<keyword evidence="22" id="KW-0418">Kinase</keyword>
<evidence type="ECO:0000259" key="21">
    <source>
        <dbReference type="PROSITE" id="PS51385"/>
    </source>
</evidence>
<evidence type="ECO:0000256" key="12">
    <source>
        <dbReference type="ARBA" id="ARBA00023239"/>
    </source>
</evidence>
<dbReference type="PROSITE" id="PS51385">
    <property type="entry name" value="YJEF_N"/>
    <property type="match status" value="1"/>
</dbReference>
<dbReference type="InterPro" id="IPR000631">
    <property type="entry name" value="CARKD"/>
</dbReference>
<comment type="similarity">
    <text evidence="3 19">In the N-terminal section; belongs to the NnrE/AIBP family.</text>
</comment>
<feature type="binding site" evidence="17">
    <location>
        <begin position="437"/>
        <end position="441"/>
    </location>
    <ligand>
        <name>AMP</name>
        <dbReference type="ChEBI" id="CHEBI:456215"/>
    </ligand>
</feature>
<dbReference type="HAMAP" id="MF_01965">
    <property type="entry name" value="NADHX_dehydratase"/>
    <property type="match status" value="1"/>
</dbReference>
<feature type="binding site" evidence="18">
    <location>
        <begin position="59"/>
        <end position="63"/>
    </location>
    <ligand>
        <name>(6S)-NADPHX</name>
        <dbReference type="ChEBI" id="CHEBI:64076"/>
    </ligand>
</feature>
<keyword evidence="13" id="KW-0511">Multifunctional enzyme</keyword>
<comment type="catalytic activity">
    <reaction evidence="16 17 19">
        <text>(6S)-NADPHX + ADP = AMP + phosphate + NADPH + H(+)</text>
        <dbReference type="Rhea" id="RHEA:32235"/>
        <dbReference type="ChEBI" id="CHEBI:15378"/>
        <dbReference type="ChEBI" id="CHEBI:43474"/>
        <dbReference type="ChEBI" id="CHEBI:57783"/>
        <dbReference type="ChEBI" id="CHEBI:64076"/>
        <dbReference type="ChEBI" id="CHEBI:456215"/>
        <dbReference type="ChEBI" id="CHEBI:456216"/>
        <dbReference type="EC" id="4.2.1.136"/>
    </reaction>
</comment>
<evidence type="ECO:0000256" key="18">
    <source>
        <dbReference type="HAMAP-Rule" id="MF_01966"/>
    </source>
</evidence>
<dbReference type="GO" id="GO:0052856">
    <property type="term" value="F:NAD(P)HX epimerase activity"/>
    <property type="evidence" value="ECO:0007669"/>
    <property type="project" value="UniProtKB-UniRule"/>
</dbReference>
<comment type="subunit">
    <text evidence="17">Homotetramer.</text>
</comment>
<dbReference type="InterPro" id="IPR017953">
    <property type="entry name" value="Carbohydrate_kinase_pred_CS"/>
</dbReference>
<evidence type="ECO:0000256" key="19">
    <source>
        <dbReference type="PIRNR" id="PIRNR017184"/>
    </source>
</evidence>
<evidence type="ECO:0000256" key="15">
    <source>
        <dbReference type="ARBA" id="ARBA00048238"/>
    </source>
</evidence>
<dbReference type="Gene3D" id="3.40.1190.20">
    <property type="match status" value="1"/>
</dbReference>
<evidence type="ECO:0000256" key="2">
    <source>
        <dbReference type="ARBA" id="ARBA00000909"/>
    </source>
</evidence>
<feature type="binding site" evidence="18">
    <location>
        <position position="60"/>
    </location>
    <ligand>
        <name>K(+)</name>
        <dbReference type="ChEBI" id="CHEBI:29103"/>
    </ligand>
</feature>
<evidence type="ECO:0000259" key="20">
    <source>
        <dbReference type="PROSITE" id="PS51383"/>
    </source>
</evidence>
<dbReference type="Pfam" id="PF01256">
    <property type="entry name" value="Carb_kinase"/>
    <property type="match status" value="1"/>
</dbReference>
<sequence length="535" mass="55942">MQLALAAQMRELDRRTIEEIGIPGMVLMENAGRGTVDLMEGFLGPVKGKTVCIFAGPGNNGGDGLVIARTVHGLGAFPFVFFILDPEQLQRDAALNFAILKRLHLPFQILDYSEKMLTLIDTVLTLNRIHPMHSLVDALFGTGLTREVSGPFLDVINCINILHERHRLPVVSVDIPSGLDSDTGAIHGAAVQADLTVTYGLPKPGHAHHGGPCVGRLERVDIGIPPKVVAQMKLEGALLDHDLGSLLRHRATAAHKGANGHLLILAGSLGKTGAALLCGQGALRSGTGLVTFAVPGDLNPIFETAIAESMSLPLPASRGRFSVEDHGLIESAVQGKDGMVVGPGIGTEETTAQLILRLYTQNSCAQVIDADALNILAAHPEMLGQPAGPRILTPHPGEMARLLGCTIGEVQTDRLAAARRLNEIIGTAGPPVVTVLKGAGTVIAAGSGEWAINTSGNPGMGTGGMGDVLAGIIGGLLVQGYDPWQAACLGVYLHGLAADRLAAEHPYGYAASEVAQLLPKIIGTFIPPSTKERPC</sequence>
<evidence type="ECO:0000256" key="5">
    <source>
        <dbReference type="ARBA" id="ARBA00022723"/>
    </source>
</evidence>
<evidence type="ECO:0000256" key="8">
    <source>
        <dbReference type="ARBA" id="ARBA00022857"/>
    </source>
</evidence>
<dbReference type="SUPFAM" id="SSF64153">
    <property type="entry name" value="YjeF N-terminal domain-like"/>
    <property type="match status" value="1"/>
</dbReference>
<evidence type="ECO:0000256" key="4">
    <source>
        <dbReference type="ARBA" id="ARBA00009524"/>
    </source>
</evidence>
<evidence type="ECO:0000256" key="14">
    <source>
        <dbReference type="ARBA" id="ARBA00025153"/>
    </source>
</evidence>
<dbReference type="GO" id="GO:0016301">
    <property type="term" value="F:kinase activity"/>
    <property type="evidence" value="ECO:0007669"/>
    <property type="project" value="UniProtKB-KW"/>
</dbReference>
<dbReference type="InterPro" id="IPR036652">
    <property type="entry name" value="YjeF_N_dom_sf"/>
</dbReference>
<keyword evidence="8 17" id="KW-0521">NADP</keyword>
<dbReference type="Gene3D" id="3.40.50.10260">
    <property type="entry name" value="YjeF N-terminal domain"/>
    <property type="match status" value="1"/>
</dbReference>
<comment type="catalytic activity">
    <reaction evidence="15 17 19">
        <text>(6S)-NADHX + ADP = AMP + phosphate + NADH + H(+)</text>
        <dbReference type="Rhea" id="RHEA:32223"/>
        <dbReference type="ChEBI" id="CHEBI:15378"/>
        <dbReference type="ChEBI" id="CHEBI:43474"/>
        <dbReference type="ChEBI" id="CHEBI:57945"/>
        <dbReference type="ChEBI" id="CHEBI:64074"/>
        <dbReference type="ChEBI" id="CHEBI:456215"/>
        <dbReference type="ChEBI" id="CHEBI:456216"/>
        <dbReference type="EC" id="4.2.1.136"/>
    </reaction>
</comment>
<dbReference type="EC" id="5.1.99.6" evidence="19"/>